<dbReference type="Proteomes" id="UP001207408">
    <property type="component" value="Unassembled WGS sequence"/>
</dbReference>
<evidence type="ECO:0000256" key="4">
    <source>
        <dbReference type="SAM" id="Coils"/>
    </source>
</evidence>
<keyword evidence="9" id="KW-1185">Reference proteome</keyword>
<comment type="caution">
    <text evidence="8">The sequence shown here is derived from an EMBL/GenBank/DDBJ whole genome shotgun (WGS) entry which is preliminary data.</text>
</comment>
<dbReference type="CDD" id="cd12913">
    <property type="entry name" value="PDC1_MCP_like"/>
    <property type="match status" value="1"/>
</dbReference>
<keyword evidence="5" id="KW-1133">Transmembrane helix</keyword>
<dbReference type="SMART" id="SM00283">
    <property type="entry name" value="MA"/>
    <property type="match status" value="1"/>
</dbReference>
<evidence type="ECO:0000259" key="6">
    <source>
        <dbReference type="PROSITE" id="PS50111"/>
    </source>
</evidence>
<name>A0AAE3MHJ2_9BACT</name>
<reference evidence="8" key="1">
    <citation type="submission" date="2022-10" db="EMBL/GenBank/DDBJ databases">
        <authorList>
            <person name="Yu W.X."/>
        </authorList>
    </citation>
    <scope>NUCLEOTIDE SEQUENCE</scope>
    <source>
        <strain evidence="8">D04</strain>
    </source>
</reference>
<keyword evidence="4" id="KW-0175">Coiled coil</keyword>
<evidence type="ECO:0000259" key="7">
    <source>
        <dbReference type="PROSITE" id="PS50885"/>
    </source>
</evidence>
<dbReference type="SUPFAM" id="SSF58104">
    <property type="entry name" value="Methyl-accepting chemotaxis protein (MCP) signaling domain"/>
    <property type="match status" value="1"/>
</dbReference>
<feature type="transmembrane region" description="Helical" evidence="5">
    <location>
        <begin position="331"/>
        <end position="351"/>
    </location>
</feature>
<dbReference type="Pfam" id="PF00672">
    <property type="entry name" value="HAMP"/>
    <property type="match status" value="1"/>
</dbReference>
<organism evidence="8 9">
    <name type="scientific">Plebeiibacterium marinum</name>
    <dbReference type="NCBI Taxonomy" id="2992111"/>
    <lineage>
        <taxon>Bacteria</taxon>
        <taxon>Pseudomonadati</taxon>
        <taxon>Bacteroidota</taxon>
        <taxon>Bacteroidia</taxon>
        <taxon>Marinilabiliales</taxon>
        <taxon>Marinilabiliaceae</taxon>
        <taxon>Plebeiibacterium</taxon>
    </lineage>
</organism>
<dbReference type="PROSITE" id="PS50885">
    <property type="entry name" value="HAMP"/>
    <property type="match status" value="1"/>
</dbReference>
<protein>
    <submittedName>
        <fullName evidence="8">Methyl-accepting chemotaxis protein</fullName>
    </submittedName>
</protein>
<keyword evidence="5" id="KW-0812">Transmembrane</keyword>
<comment type="similarity">
    <text evidence="2">Belongs to the methyl-accepting chemotaxis (MCP) protein family.</text>
</comment>
<dbReference type="GO" id="GO:0007165">
    <property type="term" value="P:signal transduction"/>
    <property type="evidence" value="ECO:0007669"/>
    <property type="project" value="UniProtKB-KW"/>
</dbReference>
<feature type="transmembrane region" description="Helical" evidence="5">
    <location>
        <begin position="12"/>
        <end position="30"/>
    </location>
</feature>
<keyword evidence="5" id="KW-0472">Membrane</keyword>
<evidence type="ECO:0000256" key="2">
    <source>
        <dbReference type="ARBA" id="ARBA00029447"/>
    </source>
</evidence>
<dbReference type="Pfam" id="PF22673">
    <property type="entry name" value="MCP-like_PDC_1"/>
    <property type="match status" value="1"/>
</dbReference>
<dbReference type="Gene3D" id="1.10.287.950">
    <property type="entry name" value="Methyl-accepting chemotaxis protein"/>
    <property type="match status" value="1"/>
</dbReference>
<feature type="domain" description="HAMP" evidence="7">
    <location>
        <begin position="353"/>
        <end position="406"/>
    </location>
</feature>
<dbReference type="PROSITE" id="PS50111">
    <property type="entry name" value="CHEMOTAXIS_TRANSDUC_2"/>
    <property type="match status" value="1"/>
</dbReference>
<dbReference type="GO" id="GO:0004888">
    <property type="term" value="F:transmembrane signaling receptor activity"/>
    <property type="evidence" value="ECO:0007669"/>
    <property type="project" value="TreeGrafter"/>
</dbReference>
<dbReference type="GO" id="GO:0006935">
    <property type="term" value="P:chemotaxis"/>
    <property type="evidence" value="ECO:0007669"/>
    <property type="project" value="UniProtKB-KW"/>
</dbReference>
<dbReference type="InterPro" id="IPR004089">
    <property type="entry name" value="MCPsignal_dom"/>
</dbReference>
<keyword evidence="3" id="KW-0807">Transducer</keyword>
<evidence type="ECO:0000313" key="8">
    <source>
        <dbReference type="EMBL" id="MCW3807943.1"/>
    </source>
</evidence>
<dbReference type="EMBL" id="JAPDPI010000072">
    <property type="protein sequence ID" value="MCW3807943.1"/>
    <property type="molecule type" value="Genomic_DNA"/>
</dbReference>
<feature type="domain" description="Methyl-accepting transducer" evidence="6">
    <location>
        <begin position="411"/>
        <end position="626"/>
    </location>
</feature>
<evidence type="ECO:0000313" key="9">
    <source>
        <dbReference type="Proteomes" id="UP001207408"/>
    </source>
</evidence>
<dbReference type="PANTHER" id="PTHR43531">
    <property type="entry name" value="PROTEIN ICFG"/>
    <property type="match status" value="1"/>
</dbReference>
<dbReference type="InterPro" id="IPR003660">
    <property type="entry name" value="HAMP_dom"/>
</dbReference>
<gene>
    <name evidence="8" type="ORF">OM074_20135</name>
</gene>
<dbReference type="AlphaFoldDB" id="A0AAE3MHJ2"/>
<sequence length="645" mass="71121">MKLGLNTKINLYILSTFSVVFGITLLIILINTSKKSKNDAYELAEVLGKEVAFEVKNYLGESMQSTSTLAQSMLTLIDNHPSRELAALMLKNVLNNNMDGYACWTMFEKNVFDGKDKEYAKKFNQEYGFFGASYFRDGDLLLPQNYNAEAMIPAYLSSDIVSEYEEDYYRVAADSKLQAVLDPYFYSFTGNKKDEKFMTSVVTPVLKNNEVLGVVGTDIGMDMILALNSKTKVFETGFSSIITNNHIVCAHPDKSYLELSIDTLFSGYSTELGKCITEGKGYSYETTSEYSDKKVIRIFTPIQIGNSNTPWSVMVEIPIEKVMAETKKESLIILFIGVISLLILFVVVYIISKNITNPIFKIVHKMEDIAKGNIKTSIRLSGRNDEIGSLENSMNDMIIKLQEVVQSIMKGANYISAASQQFSGTAEQLSEGATRQAASVEEVSSTTEEISANIDQNTENSKQTESISIQAQSKIVEVAGETNKTVDATRVITEKIQVINDIAFQTNILALNAAVEAARAGDAGKGFAVVATEVRKLAENSRKAADEIVLHAQNTLGMAESMGEKMQLMIPEIEKTTSLVQEIASSSIEQSSATSQVNIAIQELNTISQENSSASEELASSAEELSSQAENLKELIEFFKINNEE</sequence>
<feature type="coiled-coil region" evidence="4">
    <location>
        <begin position="615"/>
        <end position="642"/>
    </location>
</feature>
<dbReference type="PANTHER" id="PTHR43531:SF11">
    <property type="entry name" value="METHYL-ACCEPTING CHEMOTAXIS PROTEIN 3"/>
    <property type="match status" value="1"/>
</dbReference>
<evidence type="ECO:0000256" key="3">
    <source>
        <dbReference type="PROSITE-ProRule" id="PRU00284"/>
    </source>
</evidence>
<dbReference type="Gene3D" id="3.30.450.20">
    <property type="entry name" value="PAS domain"/>
    <property type="match status" value="2"/>
</dbReference>
<dbReference type="GO" id="GO:0005886">
    <property type="term" value="C:plasma membrane"/>
    <property type="evidence" value="ECO:0007669"/>
    <property type="project" value="TreeGrafter"/>
</dbReference>
<keyword evidence="1" id="KW-0145">Chemotaxis</keyword>
<dbReference type="InterPro" id="IPR051310">
    <property type="entry name" value="MCP_chemotaxis"/>
</dbReference>
<proteinExistence type="inferred from homology"/>
<evidence type="ECO:0000256" key="5">
    <source>
        <dbReference type="SAM" id="Phobius"/>
    </source>
</evidence>
<dbReference type="SMART" id="SM00304">
    <property type="entry name" value="HAMP"/>
    <property type="match status" value="1"/>
</dbReference>
<accession>A0AAE3MHJ2</accession>
<dbReference type="Pfam" id="PF00015">
    <property type="entry name" value="MCPsignal"/>
    <property type="match status" value="1"/>
</dbReference>
<dbReference type="CDD" id="cd06225">
    <property type="entry name" value="HAMP"/>
    <property type="match status" value="1"/>
</dbReference>
<evidence type="ECO:0000256" key="1">
    <source>
        <dbReference type="ARBA" id="ARBA00022500"/>
    </source>
</evidence>